<dbReference type="Pfam" id="PF00583">
    <property type="entry name" value="Acetyltransf_1"/>
    <property type="match status" value="1"/>
</dbReference>
<dbReference type="CDD" id="cd04301">
    <property type="entry name" value="NAT_SF"/>
    <property type="match status" value="1"/>
</dbReference>
<protein>
    <submittedName>
        <fullName evidence="2">GCN5-related N-acetyltransferase</fullName>
    </submittedName>
</protein>
<proteinExistence type="predicted"/>
<comment type="caution">
    <text evidence="2">The sequence shown here is derived from an EMBL/GenBank/DDBJ whole genome shotgun (WGS) entry which is preliminary data.</text>
</comment>
<sequence length="99" mass="11422">VNGKVAGFCTFAEKDELPEEYKFTPFIGFVFVDEPYRGKRLSELMIQSAILYARELGYEKIYIMSGEIGLYEKYGFEKLGDYETIYGSIDQLFVKSTIL</sequence>
<feature type="non-terminal residue" evidence="2">
    <location>
        <position position="1"/>
    </location>
</feature>
<evidence type="ECO:0000259" key="1">
    <source>
        <dbReference type="PROSITE" id="PS51186"/>
    </source>
</evidence>
<dbReference type="PROSITE" id="PS51186">
    <property type="entry name" value="GNAT"/>
    <property type="match status" value="1"/>
</dbReference>
<dbReference type="InterPro" id="IPR016181">
    <property type="entry name" value="Acyl_CoA_acyltransferase"/>
</dbReference>
<feature type="domain" description="N-acetyltransferase" evidence="1">
    <location>
        <begin position="1"/>
        <end position="98"/>
    </location>
</feature>
<gene>
    <name evidence="2" type="ORF">OBE_09036</name>
</gene>
<dbReference type="InterPro" id="IPR000182">
    <property type="entry name" value="GNAT_dom"/>
</dbReference>
<dbReference type="GO" id="GO:0016747">
    <property type="term" value="F:acyltransferase activity, transferring groups other than amino-acyl groups"/>
    <property type="evidence" value="ECO:0007669"/>
    <property type="project" value="InterPro"/>
</dbReference>
<evidence type="ECO:0000313" key="2">
    <source>
        <dbReference type="EMBL" id="EKC60318.1"/>
    </source>
</evidence>
<reference evidence="2" key="1">
    <citation type="journal article" date="2013" name="Environ. Microbiol.">
        <title>Microbiota from the distal guts of lean and obese adolescents exhibit partial functional redundancy besides clear differences in community structure.</title>
        <authorList>
            <person name="Ferrer M."/>
            <person name="Ruiz A."/>
            <person name="Lanza F."/>
            <person name="Haange S.B."/>
            <person name="Oberbach A."/>
            <person name="Till H."/>
            <person name="Bargiela R."/>
            <person name="Campoy C."/>
            <person name="Segura M.T."/>
            <person name="Richter M."/>
            <person name="von Bergen M."/>
            <person name="Seifert J."/>
            <person name="Suarez A."/>
        </authorList>
    </citation>
    <scope>NUCLEOTIDE SEQUENCE</scope>
</reference>
<organism evidence="2">
    <name type="scientific">human gut metagenome</name>
    <dbReference type="NCBI Taxonomy" id="408170"/>
    <lineage>
        <taxon>unclassified sequences</taxon>
        <taxon>metagenomes</taxon>
        <taxon>organismal metagenomes</taxon>
    </lineage>
</organism>
<dbReference type="Gene3D" id="3.40.630.30">
    <property type="match status" value="1"/>
</dbReference>
<dbReference type="AlphaFoldDB" id="K1SRV4"/>
<name>K1SRV4_9ZZZZ</name>
<accession>K1SRV4</accession>
<dbReference type="SUPFAM" id="SSF55729">
    <property type="entry name" value="Acyl-CoA N-acyltransferases (Nat)"/>
    <property type="match status" value="1"/>
</dbReference>
<keyword evidence="2" id="KW-0808">Transferase</keyword>
<dbReference type="EMBL" id="AJWZ01006249">
    <property type="protein sequence ID" value="EKC60318.1"/>
    <property type="molecule type" value="Genomic_DNA"/>
</dbReference>